<sequence>MKRPSNKSQSEKCIFEQSTNFDNVKVVKIDEGYDICITQSGSSELEKCLRIDGVKTKNYTLSRKDDKCTPHIEWSPDHHDLVIKFDKEDKSRNITQPCEAAYEFKRMIRCYYYDHNGKLHSPDVRIPSLIHNYSFGYWAERWHDHGELIHEIGENDVVGEFQYDYINNIYQDDNDNYSEDDSAKIKTTTGGDCKRHVSNNENKN</sequence>
<feature type="region of interest" description="Disordered" evidence="1">
    <location>
        <begin position="176"/>
        <end position="204"/>
    </location>
</feature>
<protein>
    <submittedName>
        <fullName evidence="2">Uncharacterized protein</fullName>
    </submittedName>
</protein>
<name>A0A481Z4K8_9VIRU</name>
<evidence type="ECO:0000256" key="1">
    <source>
        <dbReference type="SAM" id="MobiDB-lite"/>
    </source>
</evidence>
<evidence type="ECO:0000313" key="2">
    <source>
        <dbReference type="EMBL" id="QBK90717.1"/>
    </source>
</evidence>
<accession>A0A481Z4K8</accession>
<reference evidence="2" key="1">
    <citation type="journal article" date="2019" name="MBio">
        <title>Virus Genomes from Deep Sea Sediments Expand the Ocean Megavirome and Support Independent Origins of Viral Gigantism.</title>
        <authorList>
            <person name="Backstrom D."/>
            <person name="Yutin N."/>
            <person name="Jorgensen S.L."/>
            <person name="Dharamshi J."/>
            <person name="Homa F."/>
            <person name="Zaremba-Niedwiedzka K."/>
            <person name="Spang A."/>
            <person name="Wolf Y.I."/>
            <person name="Koonin E.V."/>
            <person name="Ettema T.J."/>
        </authorList>
    </citation>
    <scope>NUCLEOTIDE SEQUENCE</scope>
</reference>
<proteinExistence type="predicted"/>
<dbReference type="EMBL" id="MK500498">
    <property type="protein sequence ID" value="QBK90717.1"/>
    <property type="molecule type" value="Genomic_DNA"/>
</dbReference>
<organism evidence="2">
    <name type="scientific">Pithovirus LCPAC201</name>
    <dbReference type="NCBI Taxonomy" id="2506591"/>
    <lineage>
        <taxon>Viruses</taxon>
        <taxon>Pithoviruses</taxon>
    </lineage>
</organism>
<gene>
    <name evidence="2" type="ORF">LCPAC201_00180</name>
</gene>